<dbReference type="InterPro" id="IPR036249">
    <property type="entry name" value="Thioredoxin-like_sf"/>
</dbReference>
<organism evidence="1 2">
    <name type="scientific">Asanoa siamensis</name>
    <dbReference type="NCBI Taxonomy" id="926357"/>
    <lineage>
        <taxon>Bacteria</taxon>
        <taxon>Bacillati</taxon>
        <taxon>Actinomycetota</taxon>
        <taxon>Actinomycetes</taxon>
        <taxon>Micromonosporales</taxon>
        <taxon>Micromonosporaceae</taxon>
        <taxon>Asanoa</taxon>
    </lineage>
</organism>
<accession>A0ABQ4CXG1</accession>
<protein>
    <recommendedName>
        <fullName evidence="3">Redoxin</fullName>
    </recommendedName>
</protein>
<evidence type="ECO:0000313" key="1">
    <source>
        <dbReference type="EMBL" id="GIF75988.1"/>
    </source>
</evidence>
<evidence type="ECO:0000313" key="2">
    <source>
        <dbReference type="Proteomes" id="UP000604117"/>
    </source>
</evidence>
<sequence>MRQFVTDRGIGGFVNLADDDGQVWQRFGVTTQEYYVLLDTAGSVVHKGPLTPDELRERVTALAG</sequence>
<dbReference type="Gene3D" id="3.40.30.10">
    <property type="entry name" value="Glutaredoxin"/>
    <property type="match status" value="1"/>
</dbReference>
<keyword evidence="2" id="KW-1185">Reference proteome</keyword>
<dbReference type="SUPFAM" id="SSF52833">
    <property type="entry name" value="Thioredoxin-like"/>
    <property type="match status" value="1"/>
</dbReference>
<reference evidence="1 2" key="1">
    <citation type="submission" date="2021-01" db="EMBL/GenBank/DDBJ databases">
        <title>Whole genome shotgun sequence of Asanoa siamensis NBRC 107932.</title>
        <authorList>
            <person name="Komaki H."/>
            <person name="Tamura T."/>
        </authorList>
    </citation>
    <scope>NUCLEOTIDE SEQUENCE [LARGE SCALE GENOMIC DNA]</scope>
    <source>
        <strain evidence="1 2">NBRC 107932</strain>
    </source>
</reference>
<dbReference type="Proteomes" id="UP000604117">
    <property type="component" value="Unassembled WGS sequence"/>
</dbReference>
<dbReference type="EMBL" id="BONE01000051">
    <property type="protein sequence ID" value="GIF75988.1"/>
    <property type="molecule type" value="Genomic_DNA"/>
</dbReference>
<proteinExistence type="predicted"/>
<evidence type="ECO:0008006" key="3">
    <source>
        <dbReference type="Google" id="ProtNLM"/>
    </source>
</evidence>
<comment type="caution">
    <text evidence="1">The sequence shown here is derived from an EMBL/GenBank/DDBJ whole genome shotgun (WGS) entry which is preliminary data.</text>
</comment>
<gene>
    <name evidence="1" type="ORF">Asi02nite_55060</name>
</gene>
<name>A0ABQ4CXG1_9ACTN</name>